<dbReference type="InterPro" id="IPR009012">
    <property type="entry name" value="GrpE_head"/>
</dbReference>
<dbReference type="Proteomes" id="UP000177061">
    <property type="component" value="Unassembled WGS sequence"/>
</dbReference>
<dbReference type="Gene3D" id="2.30.22.10">
    <property type="entry name" value="Head domain of nucleotide exchange factor GrpE"/>
    <property type="match status" value="1"/>
</dbReference>
<evidence type="ECO:0000256" key="6">
    <source>
        <dbReference type="SAM" id="MobiDB-lite"/>
    </source>
</evidence>
<dbReference type="Gene3D" id="3.90.20.20">
    <property type="match status" value="1"/>
</dbReference>
<dbReference type="EMBL" id="MHNB01000024">
    <property type="protein sequence ID" value="OGZ36643.1"/>
    <property type="molecule type" value="Genomic_DNA"/>
</dbReference>
<comment type="caution">
    <text evidence="7">The sequence shown here is derived from an EMBL/GenBank/DDBJ whole genome shotgun (WGS) entry which is preliminary data.</text>
</comment>
<comment type="similarity">
    <text evidence="1 3 4">Belongs to the GrpE family.</text>
</comment>
<comment type="subcellular location">
    <subcellularLocation>
        <location evidence="3">Cytoplasm</location>
    </subcellularLocation>
</comment>
<keyword evidence="3" id="KW-0963">Cytoplasm</keyword>
<evidence type="ECO:0000256" key="1">
    <source>
        <dbReference type="ARBA" id="ARBA00009054"/>
    </source>
</evidence>
<dbReference type="GO" id="GO:0005737">
    <property type="term" value="C:cytoplasm"/>
    <property type="evidence" value="ECO:0007669"/>
    <property type="project" value="UniProtKB-SubCell"/>
</dbReference>
<dbReference type="STRING" id="1801997.A3J64_00920"/>
<evidence type="ECO:0000313" key="7">
    <source>
        <dbReference type="EMBL" id="OGZ36643.1"/>
    </source>
</evidence>
<dbReference type="GO" id="GO:0051082">
    <property type="term" value="F:unfolded protein binding"/>
    <property type="evidence" value="ECO:0007669"/>
    <property type="project" value="TreeGrafter"/>
</dbReference>
<keyword evidence="5" id="KW-0175">Coiled coil</keyword>
<dbReference type="InterPro" id="IPR000740">
    <property type="entry name" value="GrpE"/>
</dbReference>
<accession>A0A1G2FF25</accession>
<proteinExistence type="inferred from homology"/>
<dbReference type="SUPFAM" id="SSF58014">
    <property type="entry name" value="Coiled-coil domain of nucleotide exchange factor GrpE"/>
    <property type="match status" value="1"/>
</dbReference>
<dbReference type="GO" id="GO:0042803">
    <property type="term" value="F:protein homodimerization activity"/>
    <property type="evidence" value="ECO:0007669"/>
    <property type="project" value="InterPro"/>
</dbReference>
<evidence type="ECO:0000256" key="4">
    <source>
        <dbReference type="RuleBase" id="RU004478"/>
    </source>
</evidence>
<evidence type="ECO:0000256" key="2">
    <source>
        <dbReference type="ARBA" id="ARBA00023186"/>
    </source>
</evidence>
<feature type="coiled-coil region" evidence="5">
    <location>
        <begin position="49"/>
        <end position="76"/>
    </location>
</feature>
<dbReference type="GO" id="GO:0000774">
    <property type="term" value="F:adenyl-nucleotide exchange factor activity"/>
    <property type="evidence" value="ECO:0007669"/>
    <property type="project" value="InterPro"/>
</dbReference>
<dbReference type="Pfam" id="PF01025">
    <property type="entry name" value="GrpE"/>
    <property type="match status" value="1"/>
</dbReference>
<reference evidence="7 8" key="1">
    <citation type="journal article" date="2016" name="Nat. Commun.">
        <title>Thousands of microbial genomes shed light on interconnected biogeochemical processes in an aquifer system.</title>
        <authorList>
            <person name="Anantharaman K."/>
            <person name="Brown C.T."/>
            <person name="Hug L.A."/>
            <person name="Sharon I."/>
            <person name="Castelle C.J."/>
            <person name="Probst A.J."/>
            <person name="Thomas B.C."/>
            <person name="Singh A."/>
            <person name="Wilkins M.J."/>
            <person name="Karaoz U."/>
            <person name="Brodie E.L."/>
            <person name="Williams K.H."/>
            <person name="Hubbard S.S."/>
            <person name="Banfield J.F."/>
        </authorList>
    </citation>
    <scope>NUCLEOTIDE SEQUENCE [LARGE SCALE GENOMIC DNA]</scope>
</reference>
<feature type="region of interest" description="Disordered" evidence="6">
    <location>
        <begin position="1"/>
        <end position="28"/>
    </location>
</feature>
<dbReference type="PANTHER" id="PTHR21237:SF23">
    <property type="entry name" value="GRPE PROTEIN HOMOLOG, MITOCHONDRIAL"/>
    <property type="match status" value="1"/>
</dbReference>
<dbReference type="AlphaFoldDB" id="A0A1G2FF25"/>
<dbReference type="PRINTS" id="PR00773">
    <property type="entry name" value="GRPEPROTEIN"/>
</dbReference>
<dbReference type="GO" id="GO:0006457">
    <property type="term" value="P:protein folding"/>
    <property type="evidence" value="ECO:0007669"/>
    <property type="project" value="InterPro"/>
</dbReference>
<dbReference type="SUPFAM" id="SSF51064">
    <property type="entry name" value="Head domain of nucleotide exchange factor GrpE"/>
    <property type="match status" value="1"/>
</dbReference>
<keyword evidence="3" id="KW-0346">Stress response</keyword>
<sequence length="183" mass="21223">MTQKEEIIYSDEDSQEDFSPPAGGESKVKKLKKKLKDCQKEKEGYLTGWQRAQADLVNYRRRQEEAMEEFRKYSQENLIREILPVLDSLEMGVKETAKLKSMGSFASLRTTLLKPIKKQLESILEKYNLKEIKTVGEKFNPNFHEAVEMIESNEESGVITEEIQKGYLLEDKVLRVGKVRMAK</sequence>
<gene>
    <name evidence="3" type="primary">grpE</name>
    <name evidence="7" type="ORF">A3J64_00920</name>
</gene>
<keyword evidence="2 3" id="KW-0143">Chaperone</keyword>
<dbReference type="PANTHER" id="PTHR21237">
    <property type="entry name" value="GRPE PROTEIN"/>
    <property type="match status" value="1"/>
</dbReference>
<dbReference type="HAMAP" id="MF_01151">
    <property type="entry name" value="GrpE"/>
    <property type="match status" value="1"/>
</dbReference>
<comment type="subunit">
    <text evidence="3">Homodimer.</text>
</comment>
<dbReference type="InterPro" id="IPR013805">
    <property type="entry name" value="GrpE_CC"/>
</dbReference>
<protein>
    <recommendedName>
        <fullName evidence="3">Protein GrpE</fullName>
    </recommendedName>
    <alternativeName>
        <fullName evidence="3">HSP-70 cofactor</fullName>
    </alternativeName>
</protein>
<name>A0A1G2FF25_9BACT</name>
<evidence type="ECO:0000256" key="3">
    <source>
        <dbReference type="HAMAP-Rule" id="MF_01151"/>
    </source>
</evidence>
<evidence type="ECO:0000313" key="8">
    <source>
        <dbReference type="Proteomes" id="UP000177061"/>
    </source>
</evidence>
<comment type="function">
    <text evidence="3">Participates actively in the response to hyperosmotic and heat shock by preventing the aggregation of stress-denatured proteins, in association with DnaK and GrpE. It is the nucleotide exchange factor for DnaK and may function as a thermosensor. Unfolded proteins bind initially to DnaJ; upon interaction with the DnaJ-bound protein, DnaK hydrolyzes its bound ATP, resulting in the formation of a stable complex. GrpE releases ADP from DnaK; ATP binding to DnaK triggers the release of the substrate protein, thus completing the reaction cycle. Several rounds of ATP-dependent interactions between DnaJ, DnaK and GrpE are required for fully efficient folding.</text>
</comment>
<evidence type="ECO:0000256" key="5">
    <source>
        <dbReference type="SAM" id="Coils"/>
    </source>
</evidence>
<dbReference type="CDD" id="cd00446">
    <property type="entry name" value="GrpE"/>
    <property type="match status" value="1"/>
</dbReference>
<dbReference type="GO" id="GO:0051087">
    <property type="term" value="F:protein-folding chaperone binding"/>
    <property type="evidence" value="ECO:0007669"/>
    <property type="project" value="InterPro"/>
</dbReference>
<organism evidence="7 8">
    <name type="scientific">Candidatus Portnoybacteria bacterium RIFCSPHIGHO2_12_FULL_38_9</name>
    <dbReference type="NCBI Taxonomy" id="1801997"/>
    <lineage>
        <taxon>Bacteria</taxon>
        <taxon>Candidatus Portnoyibacteriota</taxon>
    </lineage>
</organism>